<dbReference type="GO" id="GO:0003677">
    <property type="term" value="F:DNA binding"/>
    <property type="evidence" value="ECO:0007669"/>
    <property type="project" value="UniProtKB-UniRule"/>
</dbReference>
<feature type="domain" description="OmpR/PhoB-type" evidence="6">
    <location>
        <begin position="1"/>
        <end position="94"/>
    </location>
</feature>
<dbReference type="PROSITE" id="PS51755">
    <property type="entry name" value="OMPR_PHOB"/>
    <property type="match status" value="1"/>
</dbReference>
<protein>
    <recommendedName>
        <fullName evidence="6">OmpR/PhoB-type domain-containing protein</fullName>
    </recommendedName>
</protein>
<keyword evidence="1" id="KW-0805">Transcription regulation</keyword>
<keyword evidence="3" id="KW-0804">Transcription</keyword>
<evidence type="ECO:0000259" key="6">
    <source>
        <dbReference type="PROSITE" id="PS51755"/>
    </source>
</evidence>
<comment type="caution">
    <text evidence="7">The sequence shown here is derived from an EMBL/GenBank/DDBJ whole genome shotgun (WGS) entry which is preliminary data.</text>
</comment>
<dbReference type="SUPFAM" id="SSF46894">
    <property type="entry name" value="C-terminal effector domain of the bipartite response regulators"/>
    <property type="match status" value="1"/>
</dbReference>
<organism evidence="7 8">
    <name type="scientific">Guptibacillus hwajinpoensis</name>
    <dbReference type="NCBI Taxonomy" id="208199"/>
    <lineage>
        <taxon>Bacteria</taxon>
        <taxon>Bacillati</taxon>
        <taxon>Bacillota</taxon>
        <taxon>Bacilli</taxon>
        <taxon>Bacillales</taxon>
        <taxon>Guptibacillaceae</taxon>
        <taxon>Guptibacillus</taxon>
    </lineage>
</organism>
<keyword evidence="5" id="KW-0175">Coiled coil</keyword>
<dbReference type="Gene3D" id="1.10.10.10">
    <property type="entry name" value="Winged helix-like DNA-binding domain superfamily/Winged helix DNA-binding domain"/>
    <property type="match status" value="1"/>
</dbReference>
<keyword evidence="2 4" id="KW-0238">DNA-binding</keyword>
<feature type="DNA-binding region" description="OmpR/PhoB-type" evidence="4">
    <location>
        <begin position="1"/>
        <end position="94"/>
    </location>
</feature>
<evidence type="ECO:0000256" key="2">
    <source>
        <dbReference type="ARBA" id="ARBA00023125"/>
    </source>
</evidence>
<evidence type="ECO:0000256" key="5">
    <source>
        <dbReference type="SAM" id="Coils"/>
    </source>
</evidence>
<accession>A0A845EQ21</accession>
<reference evidence="7 8" key="1">
    <citation type="submission" date="2019-11" db="EMBL/GenBank/DDBJ databases">
        <title>Genome sequences of 17 halophilic strains isolated from different environments.</title>
        <authorList>
            <person name="Furrow R.E."/>
        </authorList>
    </citation>
    <scope>NUCLEOTIDE SEQUENCE [LARGE SCALE GENOMIC DNA]</scope>
    <source>
        <strain evidence="7 8">22506_14_FS</strain>
    </source>
</reference>
<proteinExistence type="predicted"/>
<feature type="coiled-coil region" evidence="5">
    <location>
        <begin position="226"/>
        <end position="279"/>
    </location>
</feature>
<dbReference type="Pfam" id="PF00486">
    <property type="entry name" value="Trans_reg_C"/>
    <property type="match status" value="1"/>
</dbReference>
<dbReference type="EMBL" id="WMEY01000001">
    <property type="protein sequence ID" value="MYL61822.1"/>
    <property type="molecule type" value="Genomic_DNA"/>
</dbReference>
<evidence type="ECO:0000256" key="1">
    <source>
        <dbReference type="ARBA" id="ARBA00023015"/>
    </source>
</evidence>
<evidence type="ECO:0000313" key="8">
    <source>
        <dbReference type="Proteomes" id="UP000447833"/>
    </source>
</evidence>
<dbReference type="AlphaFoldDB" id="A0A845EQ21"/>
<evidence type="ECO:0000256" key="4">
    <source>
        <dbReference type="PROSITE-ProRule" id="PRU01091"/>
    </source>
</evidence>
<dbReference type="SMART" id="SM00862">
    <property type="entry name" value="Trans_reg_C"/>
    <property type="match status" value="1"/>
</dbReference>
<evidence type="ECO:0000256" key="3">
    <source>
        <dbReference type="ARBA" id="ARBA00023163"/>
    </source>
</evidence>
<evidence type="ECO:0000313" key="7">
    <source>
        <dbReference type="EMBL" id="MYL61822.1"/>
    </source>
</evidence>
<dbReference type="GO" id="GO:0000160">
    <property type="term" value="P:phosphorelay signal transduction system"/>
    <property type="evidence" value="ECO:0007669"/>
    <property type="project" value="InterPro"/>
</dbReference>
<name>A0A845EQ21_9BACL</name>
<dbReference type="InterPro" id="IPR016032">
    <property type="entry name" value="Sig_transdc_resp-reg_C-effctor"/>
</dbReference>
<dbReference type="GO" id="GO:0006355">
    <property type="term" value="P:regulation of DNA-templated transcription"/>
    <property type="evidence" value="ECO:0007669"/>
    <property type="project" value="InterPro"/>
</dbReference>
<dbReference type="InterPro" id="IPR001867">
    <property type="entry name" value="OmpR/PhoB-type_DNA-bd"/>
</dbReference>
<gene>
    <name evidence="7" type="ORF">GLW07_00495</name>
</gene>
<sequence>MMGDIQFFDGDFKVKYRSEEIGFLPKEFQLLQFLYQNPSQVFTREELLNAVWTMEEPTDRTVDDHIYRVRKKLNPFSKVISIETKRGQGYVLRLNKELQKSPLLKDEEVFSNVKMLFHKYHLYGQGDALKLLEENQEVFGFKLDLQSQLYLRFMNGDFSWFIETEEATFWEKSYYLLHIYSFITVDKKKSLEYFSKALAVKELPEFHRLEIRLLNRLSLLIITKQFEKAEELLVDSKKEIQKKKLQGFLPLIFLSELYLSFHKEDSSEIKEKMNNMENLLESYPFSRERASFSILKGIQCLHMNEQLEAKNYFDEGFKLFKEAKYIPGILISLMTINHFLNEFQIQGELSHHYNQVWQRYAEEYQFDQLERTITQLFAFHFK</sequence>
<dbReference type="CDD" id="cd00383">
    <property type="entry name" value="trans_reg_C"/>
    <property type="match status" value="1"/>
</dbReference>
<dbReference type="InterPro" id="IPR036388">
    <property type="entry name" value="WH-like_DNA-bd_sf"/>
</dbReference>
<dbReference type="Proteomes" id="UP000447833">
    <property type="component" value="Unassembled WGS sequence"/>
</dbReference>